<dbReference type="Gramene" id="OPUNC09G05780.1">
    <property type="protein sequence ID" value="OPUNC09G05780.1"/>
    <property type="gene ID" value="OPUNC09G05780"/>
</dbReference>
<protein>
    <submittedName>
        <fullName evidence="2">Uncharacterized protein</fullName>
    </submittedName>
</protein>
<evidence type="ECO:0000313" key="2">
    <source>
        <dbReference type="EnsemblPlants" id="OPUNC09G05780.1"/>
    </source>
</evidence>
<evidence type="ECO:0000313" key="3">
    <source>
        <dbReference type="Proteomes" id="UP000026962"/>
    </source>
</evidence>
<evidence type="ECO:0000256" key="1">
    <source>
        <dbReference type="SAM" id="MobiDB-lite"/>
    </source>
</evidence>
<reference evidence="2" key="1">
    <citation type="submission" date="2015-04" db="UniProtKB">
        <authorList>
            <consortium name="EnsemblPlants"/>
        </authorList>
    </citation>
    <scope>IDENTIFICATION</scope>
</reference>
<dbReference type="AlphaFoldDB" id="A0A0E0M059"/>
<dbReference type="HOGENOM" id="CLU_2018861_0_0_1"/>
<sequence>MMRPKQENAGATSARRMEIGAGGRRGDGSRARRARRRDGLGRCPELCLSPTEAHALLRLIVFEVNSIYSTFRSLRPPRLCPSPRHPPLSSFSWLPAFSPPIADHRHQVSTCHLCPTASTILPVGHLHYVPLPQINV</sequence>
<dbReference type="Proteomes" id="UP000026962">
    <property type="component" value="Chromosome 9"/>
</dbReference>
<feature type="region of interest" description="Disordered" evidence="1">
    <location>
        <begin position="1"/>
        <end position="38"/>
    </location>
</feature>
<reference evidence="2" key="2">
    <citation type="submission" date="2018-05" db="EMBL/GenBank/DDBJ databases">
        <title>OpunRS2 (Oryza punctata Reference Sequence Version 2).</title>
        <authorList>
            <person name="Zhang J."/>
            <person name="Kudrna D."/>
            <person name="Lee S."/>
            <person name="Talag J."/>
            <person name="Welchert J."/>
            <person name="Wing R.A."/>
        </authorList>
    </citation>
    <scope>NUCLEOTIDE SEQUENCE [LARGE SCALE GENOMIC DNA]</scope>
</reference>
<accession>A0A0E0M059</accession>
<proteinExistence type="predicted"/>
<name>A0A0E0M059_ORYPU</name>
<dbReference type="EnsemblPlants" id="OPUNC09G05780.1">
    <property type="protein sequence ID" value="OPUNC09G05780.1"/>
    <property type="gene ID" value="OPUNC09G05780"/>
</dbReference>
<organism evidence="2">
    <name type="scientific">Oryza punctata</name>
    <name type="common">Red rice</name>
    <dbReference type="NCBI Taxonomy" id="4537"/>
    <lineage>
        <taxon>Eukaryota</taxon>
        <taxon>Viridiplantae</taxon>
        <taxon>Streptophyta</taxon>
        <taxon>Embryophyta</taxon>
        <taxon>Tracheophyta</taxon>
        <taxon>Spermatophyta</taxon>
        <taxon>Magnoliopsida</taxon>
        <taxon>Liliopsida</taxon>
        <taxon>Poales</taxon>
        <taxon>Poaceae</taxon>
        <taxon>BOP clade</taxon>
        <taxon>Oryzoideae</taxon>
        <taxon>Oryzeae</taxon>
        <taxon>Oryzinae</taxon>
        <taxon>Oryza</taxon>
    </lineage>
</organism>
<keyword evidence="3" id="KW-1185">Reference proteome</keyword>